<dbReference type="AlphaFoldDB" id="J4HX55"/>
<dbReference type="GeneID" id="24098008"/>
<dbReference type="RefSeq" id="XP_012182380.1">
    <property type="nucleotide sequence ID" value="XM_012326990.1"/>
</dbReference>
<gene>
    <name evidence="2" type="ORF">FIBRA_05217</name>
</gene>
<dbReference type="PANTHER" id="PTHR33594">
    <property type="entry name" value="SUPERFAMILY HYDROLASE, PUTATIVE (AFU_ORTHOLOGUE AFUA_1G03035)-RELATED"/>
    <property type="match status" value="1"/>
</dbReference>
<dbReference type="InParanoid" id="J4HX55"/>
<reference evidence="2 3" key="1">
    <citation type="journal article" date="2012" name="Appl. Environ. Microbiol.">
        <title>Short-read sequencing for genomic analysis of the brown rot fungus Fibroporia radiculosa.</title>
        <authorList>
            <person name="Tang J.D."/>
            <person name="Perkins A.D."/>
            <person name="Sonstegard T.S."/>
            <person name="Schroeder S.G."/>
            <person name="Burgess S.C."/>
            <person name="Diehl S.V."/>
        </authorList>
    </citation>
    <scope>NUCLEOTIDE SEQUENCE [LARGE SCALE GENOMIC DNA]</scope>
    <source>
        <strain evidence="2 3">TFFH 294</strain>
    </source>
</reference>
<sequence length="262" mass="29038">MLLGANTVSSSFTINTSLFSFGSVHKIMYPSPEEAAAVKAAEALMITTMARYDPSHDAFHVQRVRKTALSLARAVSADPNAFAKPDLLVVEIAALLHDVLDKKYVSAAEAADPYAFFLVFFQEIATAHGIDLVQDGRARTIAKIVDNVSWSTEKRLRKEGLLEDWHEQCVELHCVQDADRLDAIGAFGIMRCAAFSAATNHPLHTPVDDPAHASSAVQHFHDKLLHIRERLKTKQGKQLAEKRHKLMLDFLQGVDDEYNIGH</sequence>
<dbReference type="InterPro" id="IPR006674">
    <property type="entry name" value="HD_domain"/>
</dbReference>
<dbReference type="SMART" id="SM00471">
    <property type="entry name" value="HDc"/>
    <property type="match status" value="1"/>
</dbReference>
<dbReference type="Gene3D" id="1.10.3210.50">
    <property type="match status" value="1"/>
</dbReference>
<dbReference type="OrthoDB" id="16547at2759"/>
<keyword evidence="3" id="KW-1185">Reference proteome</keyword>
<evidence type="ECO:0000313" key="3">
    <source>
        <dbReference type="Proteomes" id="UP000006352"/>
    </source>
</evidence>
<dbReference type="Proteomes" id="UP000006352">
    <property type="component" value="Unassembled WGS sequence"/>
</dbReference>
<dbReference type="HOGENOM" id="CLU_036524_2_0_1"/>
<dbReference type="CDD" id="cd00077">
    <property type="entry name" value="HDc"/>
    <property type="match status" value="1"/>
</dbReference>
<dbReference type="STRING" id="599839.J4HX55"/>
<accession>J4HX55</accession>
<evidence type="ECO:0000259" key="1">
    <source>
        <dbReference type="SMART" id="SM00471"/>
    </source>
</evidence>
<organism evidence="2 3">
    <name type="scientific">Fibroporia radiculosa</name>
    <dbReference type="NCBI Taxonomy" id="599839"/>
    <lineage>
        <taxon>Eukaryota</taxon>
        <taxon>Fungi</taxon>
        <taxon>Dikarya</taxon>
        <taxon>Basidiomycota</taxon>
        <taxon>Agaricomycotina</taxon>
        <taxon>Agaricomycetes</taxon>
        <taxon>Polyporales</taxon>
        <taxon>Fibroporiaceae</taxon>
        <taxon>Fibroporia</taxon>
    </lineage>
</organism>
<evidence type="ECO:0000313" key="2">
    <source>
        <dbReference type="EMBL" id="CCM03097.1"/>
    </source>
</evidence>
<dbReference type="EMBL" id="HE797101">
    <property type="protein sequence ID" value="CCM03097.1"/>
    <property type="molecule type" value="Genomic_DNA"/>
</dbReference>
<dbReference type="InterPro" id="IPR003607">
    <property type="entry name" value="HD/PDEase_dom"/>
</dbReference>
<protein>
    <recommendedName>
        <fullName evidence="1">HD/PDEase domain-containing protein</fullName>
    </recommendedName>
</protein>
<dbReference type="SUPFAM" id="SSF109604">
    <property type="entry name" value="HD-domain/PDEase-like"/>
    <property type="match status" value="1"/>
</dbReference>
<name>J4HX55_9APHY</name>
<feature type="domain" description="HD/PDEase" evidence="1">
    <location>
        <begin position="53"/>
        <end position="193"/>
    </location>
</feature>
<proteinExistence type="predicted"/>
<dbReference type="PANTHER" id="PTHR33594:SF1">
    <property type="entry name" value="HD_PDEASE DOMAIN-CONTAINING PROTEIN"/>
    <property type="match status" value="1"/>
</dbReference>
<dbReference type="Pfam" id="PF01966">
    <property type="entry name" value="HD"/>
    <property type="match status" value="1"/>
</dbReference>